<dbReference type="Gene3D" id="3.90.470.10">
    <property type="entry name" value="Ribosomal protein L22/L17"/>
    <property type="match status" value="1"/>
</dbReference>
<comment type="function">
    <text evidence="4 6">This protein binds specifically to 23S rRNA. It makes multiple contacts with different domains of the 23S rRNA in the assembled 50S subunit and ribosome.</text>
</comment>
<dbReference type="GO" id="GO:0003735">
    <property type="term" value="F:structural constituent of ribosome"/>
    <property type="evidence" value="ECO:0007669"/>
    <property type="project" value="UniProtKB-UniRule"/>
</dbReference>
<dbReference type="STRING" id="1407499.HHUB_3169"/>
<dbReference type="NCBIfam" id="TIGR01038">
    <property type="entry name" value="uL22_arch_euk"/>
    <property type="match status" value="1"/>
</dbReference>
<dbReference type="PANTHER" id="PTHR11593:SF10">
    <property type="entry name" value="60S RIBOSOMAL PROTEIN L17"/>
    <property type="match status" value="1"/>
</dbReference>
<dbReference type="KEGG" id="hhb:Hhub_3169"/>
<organism evidence="8 9">
    <name type="scientific">Halobacterium hubeiense</name>
    <dbReference type="NCBI Taxonomy" id="1407499"/>
    <lineage>
        <taxon>Archaea</taxon>
        <taxon>Methanobacteriati</taxon>
        <taxon>Methanobacteriota</taxon>
        <taxon>Stenosarchaea group</taxon>
        <taxon>Halobacteria</taxon>
        <taxon>Halobacteriales</taxon>
        <taxon>Halobacteriaceae</taxon>
        <taxon>Halobacterium</taxon>
    </lineage>
</organism>
<name>A0A0U5H559_9EURY</name>
<sequence length="158" mass="17511">MGISYSVDTDPDATAKAMLRERPISLKHSKAIAREIKGKTVGEAREYLDAVINEEQSVPFKQHNSGVGHRNDIEGWDAGRYPEKASKDFQKLLDNVANNADQQGFDAEQMVIEHVAPHKVDESRGRKPRAMGKADPWNTTLCDVELVVVEPDAEEVSA</sequence>
<gene>
    <name evidence="4 8" type="primary">rpl22</name>
    <name evidence="8" type="ORF">HHUB_3169</name>
</gene>
<dbReference type="HAMAP" id="MF_01331_A">
    <property type="entry name" value="Ribosomal_uL22_A"/>
    <property type="match status" value="1"/>
</dbReference>
<evidence type="ECO:0000256" key="3">
    <source>
        <dbReference type="ARBA" id="ARBA00023274"/>
    </source>
</evidence>
<dbReference type="Pfam" id="PF00237">
    <property type="entry name" value="Ribosomal_L22"/>
    <property type="match status" value="1"/>
</dbReference>
<evidence type="ECO:0000256" key="7">
    <source>
        <dbReference type="SAM" id="MobiDB-lite"/>
    </source>
</evidence>
<dbReference type="InterPro" id="IPR036394">
    <property type="entry name" value="Ribosomal_uL22_sf"/>
</dbReference>
<dbReference type="Proteomes" id="UP000066737">
    <property type="component" value="Chromosome I"/>
</dbReference>
<dbReference type="PANTHER" id="PTHR11593">
    <property type="entry name" value="60S RIBOSOMAL PROTEIN L17"/>
    <property type="match status" value="1"/>
</dbReference>
<dbReference type="EMBL" id="LN831302">
    <property type="protein sequence ID" value="CQH60248.1"/>
    <property type="molecule type" value="Genomic_DNA"/>
</dbReference>
<feature type="region of interest" description="Disordered" evidence="7">
    <location>
        <begin position="59"/>
        <end position="79"/>
    </location>
</feature>
<comment type="similarity">
    <text evidence="1 4 5">Belongs to the universal ribosomal protein uL22 family.</text>
</comment>
<dbReference type="NCBIfam" id="NF003260">
    <property type="entry name" value="PRK04223.1"/>
    <property type="match status" value="1"/>
</dbReference>
<dbReference type="RefSeq" id="WP_059057537.1">
    <property type="nucleotide sequence ID" value="NZ_CEML01000001.1"/>
</dbReference>
<dbReference type="InterPro" id="IPR018260">
    <property type="entry name" value="Ribosomal_uL22_CS"/>
</dbReference>
<keyword evidence="2 4" id="KW-0689">Ribosomal protein</keyword>
<proteinExistence type="inferred from homology"/>
<evidence type="ECO:0000256" key="4">
    <source>
        <dbReference type="HAMAP-Rule" id="MF_01331"/>
    </source>
</evidence>
<dbReference type="InterPro" id="IPR001063">
    <property type="entry name" value="Ribosomal_uL22"/>
</dbReference>
<dbReference type="SUPFAM" id="SSF54843">
    <property type="entry name" value="Ribosomal protein L22"/>
    <property type="match status" value="1"/>
</dbReference>
<keyword evidence="9" id="KW-1185">Reference proteome</keyword>
<keyword evidence="4 6" id="KW-0699">rRNA-binding</keyword>
<evidence type="ECO:0000313" key="9">
    <source>
        <dbReference type="Proteomes" id="UP000066737"/>
    </source>
</evidence>
<reference evidence="9" key="1">
    <citation type="journal article" date="2016" name="Environ. Microbiol.">
        <title>The complete genome of a viable archaeum isolated from 123-million-year-old rock salt.</title>
        <authorList>
            <person name="Jaakkola S.T."/>
            <person name="Pfeiffer F."/>
            <person name="Ravantti J.J."/>
            <person name="Guo Q."/>
            <person name="Liu Y."/>
            <person name="Chen X."/>
            <person name="Ma H."/>
            <person name="Yang C."/>
            <person name="Oksanen H.M."/>
            <person name="Bamford D.H."/>
        </authorList>
    </citation>
    <scope>NUCLEOTIDE SEQUENCE</scope>
    <source>
        <strain evidence="9">JI20-1</strain>
    </source>
</reference>
<evidence type="ECO:0000256" key="1">
    <source>
        <dbReference type="ARBA" id="ARBA00009451"/>
    </source>
</evidence>
<accession>A0A0U5H559</accession>
<evidence type="ECO:0000256" key="5">
    <source>
        <dbReference type="RuleBase" id="RU004005"/>
    </source>
</evidence>
<evidence type="ECO:0000313" key="8">
    <source>
        <dbReference type="EMBL" id="CQH60248.1"/>
    </source>
</evidence>
<dbReference type="GO" id="GO:0002181">
    <property type="term" value="P:cytoplasmic translation"/>
    <property type="evidence" value="ECO:0007669"/>
    <property type="project" value="TreeGrafter"/>
</dbReference>
<protein>
    <recommendedName>
        <fullName evidence="4">Large ribosomal subunit protein uL22</fullName>
    </recommendedName>
</protein>
<dbReference type="GO" id="GO:0019843">
    <property type="term" value="F:rRNA binding"/>
    <property type="evidence" value="ECO:0007669"/>
    <property type="project" value="UniProtKB-UniRule"/>
</dbReference>
<keyword evidence="4 6" id="KW-0694">RNA-binding</keyword>
<comment type="function">
    <text evidence="4">The globular domain of the protein is located near the polypeptide exit tunnel on the outside of the subunit, while an extended beta-hairpin is found that lines the wall of the exit tunnel in the center of the 70S ribosome.</text>
</comment>
<comment type="subunit">
    <text evidence="4 6">Part of the 50S ribosomal subunit.</text>
</comment>
<dbReference type="AlphaFoldDB" id="A0A0U5H559"/>
<dbReference type="GO" id="GO:0022625">
    <property type="term" value="C:cytosolic large ribosomal subunit"/>
    <property type="evidence" value="ECO:0007669"/>
    <property type="project" value="UniProtKB-UniRule"/>
</dbReference>
<dbReference type="InterPro" id="IPR057265">
    <property type="entry name" value="Ribosomal_uL22_arc-type"/>
</dbReference>
<dbReference type="PROSITE" id="PS00464">
    <property type="entry name" value="RIBOSOMAL_L22"/>
    <property type="match status" value="1"/>
</dbReference>
<dbReference type="GeneID" id="91107806"/>
<dbReference type="InterPro" id="IPR005721">
    <property type="entry name" value="Ribosomal_uL22_euk/arc"/>
</dbReference>
<dbReference type="OrthoDB" id="314984at2157"/>
<evidence type="ECO:0000256" key="6">
    <source>
        <dbReference type="RuleBase" id="RU004007"/>
    </source>
</evidence>
<evidence type="ECO:0000256" key="2">
    <source>
        <dbReference type="ARBA" id="ARBA00022980"/>
    </source>
</evidence>
<keyword evidence="3 4" id="KW-0687">Ribonucleoprotein</keyword>